<protein>
    <recommendedName>
        <fullName evidence="11">Caspase-8</fullName>
    </recommendedName>
</protein>
<dbReference type="PANTHER" id="PTHR47901">
    <property type="entry name" value="CASPASE RECRUITMENT DOMAIN-CONTAINING PROTEIN 18"/>
    <property type="match status" value="1"/>
</dbReference>
<dbReference type="InterPro" id="IPR029030">
    <property type="entry name" value="Caspase-like_dom_sf"/>
</dbReference>
<dbReference type="PROSITE" id="PS50208">
    <property type="entry name" value="CASPASE_P20"/>
    <property type="match status" value="1"/>
</dbReference>
<evidence type="ECO:0000259" key="7">
    <source>
        <dbReference type="PROSITE" id="PS50207"/>
    </source>
</evidence>
<proteinExistence type="inferred from homology"/>
<sequence>MREYSTYARSPYETALSFYEIFMTKHNSYQTLITILETTRQTGALHILLQGDVNLSSNDVLHVAIEFPLEVFVDIRNHLSEIVKENRDYNINTKLHQLWQQLLDTGTAKKSITQNPSRLGPSLVPSSDSDHAVYESSYPRSRALTLTSLTIEKLRQFPKKEDRYTQLPIESAEKGELPKKLQEVFYEGRQLVVNVRQPKETVEQAQLKNSKYLLPPKGKAYAFIGTMIKFERQSYRLGAHLDTTNMTNLMKGLGFKIFPEDEDFRKDVFKTKATIQKELKHFYEKCKTDEVDCFLVFFSSHGYNDIILTSDEQPLHFYTDIIYKFETPSESKKIAKIFINNSCQIDPPPYFLHPNPYCGGAEEVIVPDVKDAIYLKAQLPRSLSNRDTKCGSYLVIVLTYVFMEKAHNTSLLDMLHEVQQHLTKISKEADKDACQICQYIPIRLESPFYFFTK</sequence>
<name>A0ABP1RHG1_9HEXA</name>
<dbReference type="InterPro" id="IPR015917">
    <property type="entry name" value="Pept_C14A"/>
</dbReference>
<dbReference type="SMART" id="SM00115">
    <property type="entry name" value="CASc"/>
    <property type="match status" value="1"/>
</dbReference>
<feature type="region of interest" description="Disordered" evidence="6">
    <location>
        <begin position="111"/>
        <end position="131"/>
    </location>
</feature>
<dbReference type="Proteomes" id="UP001642540">
    <property type="component" value="Unassembled WGS sequence"/>
</dbReference>
<evidence type="ECO:0000259" key="8">
    <source>
        <dbReference type="PROSITE" id="PS50208"/>
    </source>
</evidence>
<keyword evidence="4" id="KW-0378">Hydrolase</keyword>
<dbReference type="PROSITE" id="PS50207">
    <property type="entry name" value="CASPASE_P10"/>
    <property type="match status" value="1"/>
</dbReference>
<comment type="caution">
    <text evidence="9">The sequence shown here is derived from an EMBL/GenBank/DDBJ whole genome shotgun (WGS) entry which is preliminary data.</text>
</comment>
<comment type="similarity">
    <text evidence="1 5">Belongs to the peptidase C14A family.</text>
</comment>
<dbReference type="Gene3D" id="3.40.50.1460">
    <property type="match status" value="1"/>
</dbReference>
<evidence type="ECO:0000313" key="10">
    <source>
        <dbReference type="Proteomes" id="UP001642540"/>
    </source>
</evidence>
<evidence type="ECO:0008006" key="11">
    <source>
        <dbReference type="Google" id="ProtNLM"/>
    </source>
</evidence>
<gene>
    <name evidence="9" type="ORF">ODALV1_LOCUS22219</name>
</gene>
<dbReference type="Pfam" id="PF00656">
    <property type="entry name" value="Peptidase_C14"/>
    <property type="match status" value="1"/>
</dbReference>
<keyword evidence="2" id="KW-0645">Protease</keyword>
<organism evidence="9 10">
    <name type="scientific">Orchesella dallaii</name>
    <dbReference type="NCBI Taxonomy" id="48710"/>
    <lineage>
        <taxon>Eukaryota</taxon>
        <taxon>Metazoa</taxon>
        <taxon>Ecdysozoa</taxon>
        <taxon>Arthropoda</taxon>
        <taxon>Hexapoda</taxon>
        <taxon>Collembola</taxon>
        <taxon>Entomobryomorpha</taxon>
        <taxon>Entomobryoidea</taxon>
        <taxon>Orchesellidae</taxon>
        <taxon>Orchesellinae</taxon>
        <taxon>Orchesella</taxon>
    </lineage>
</organism>
<dbReference type="InterPro" id="IPR001309">
    <property type="entry name" value="Pept_C14_p20"/>
</dbReference>
<evidence type="ECO:0000256" key="4">
    <source>
        <dbReference type="ARBA" id="ARBA00022801"/>
    </source>
</evidence>
<evidence type="ECO:0000256" key="3">
    <source>
        <dbReference type="ARBA" id="ARBA00022703"/>
    </source>
</evidence>
<reference evidence="9 10" key="1">
    <citation type="submission" date="2024-08" db="EMBL/GenBank/DDBJ databases">
        <authorList>
            <person name="Cucini C."/>
            <person name="Frati F."/>
        </authorList>
    </citation>
    <scope>NUCLEOTIDE SEQUENCE [LARGE SCALE GENOMIC DNA]</scope>
</reference>
<dbReference type="InterPro" id="IPR002398">
    <property type="entry name" value="Pept_C14"/>
</dbReference>
<dbReference type="EMBL" id="CAXLJM020000075">
    <property type="protein sequence ID" value="CAL8128403.1"/>
    <property type="molecule type" value="Genomic_DNA"/>
</dbReference>
<feature type="domain" description="Caspase family p10" evidence="7">
    <location>
        <begin position="366"/>
        <end position="452"/>
    </location>
</feature>
<feature type="domain" description="Caspase family p20" evidence="8">
    <location>
        <begin position="218"/>
        <end position="362"/>
    </location>
</feature>
<evidence type="ECO:0000256" key="5">
    <source>
        <dbReference type="RuleBase" id="RU003971"/>
    </source>
</evidence>
<dbReference type="PANTHER" id="PTHR47901:SF8">
    <property type="entry name" value="CASPASE-3"/>
    <property type="match status" value="1"/>
</dbReference>
<evidence type="ECO:0000256" key="6">
    <source>
        <dbReference type="SAM" id="MobiDB-lite"/>
    </source>
</evidence>
<evidence type="ECO:0000256" key="2">
    <source>
        <dbReference type="ARBA" id="ARBA00022670"/>
    </source>
</evidence>
<dbReference type="InterPro" id="IPR011600">
    <property type="entry name" value="Pept_C14_caspase"/>
</dbReference>
<evidence type="ECO:0000256" key="1">
    <source>
        <dbReference type="ARBA" id="ARBA00010134"/>
    </source>
</evidence>
<dbReference type="InterPro" id="IPR002138">
    <property type="entry name" value="Pept_C14_p10"/>
</dbReference>
<keyword evidence="3" id="KW-0053">Apoptosis</keyword>
<dbReference type="SUPFAM" id="SSF52129">
    <property type="entry name" value="Caspase-like"/>
    <property type="match status" value="1"/>
</dbReference>
<evidence type="ECO:0000313" key="9">
    <source>
        <dbReference type="EMBL" id="CAL8128403.1"/>
    </source>
</evidence>
<accession>A0ABP1RHG1</accession>
<keyword evidence="10" id="KW-1185">Reference proteome</keyword>